<proteinExistence type="predicted"/>
<dbReference type="Gene3D" id="3.40.250.10">
    <property type="entry name" value="Rhodanese-like domain"/>
    <property type="match status" value="1"/>
</dbReference>
<dbReference type="Pfam" id="PF00581">
    <property type="entry name" value="Rhodanese"/>
    <property type="match status" value="1"/>
</dbReference>
<dbReference type="InterPro" id="IPR036873">
    <property type="entry name" value="Rhodanese-like_dom_sf"/>
</dbReference>
<dbReference type="EMBL" id="HBGN01011453">
    <property type="protein sequence ID" value="CAD9322961.1"/>
    <property type="molecule type" value="Transcribed_RNA"/>
</dbReference>
<accession>A0A6U3RX31</accession>
<evidence type="ECO:0000313" key="3">
    <source>
        <dbReference type="EMBL" id="CAE4668064.1"/>
    </source>
</evidence>
<protein>
    <recommendedName>
        <fullName evidence="1">Rhodanese domain-containing protein</fullName>
    </recommendedName>
</protein>
<dbReference type="EMBL" id="HBNS01060745">
    <property type="protein sequence ID" value="CAE4668064.1"/>
    <property type="molecule type" value="Transcribed_RNA"/>
</dbReference>
<feature type="domain" description="Rhodanese" evidence="1">
    <location>
        <begin position="40"/>
        <end position="101"/>
    </location>
</feature>
<evidence type="ECO:0000259" key="1">
    <source>
        <dbReference type="PROSITE" id="PS50206"/>
    </source>
</evidence>
<name>A0A6U3RX31_9STRA</name>
<evidence type="ECO:0000313" key="2">
    <source>
        <dbReference type="EMBL" id="CAD9322961.1"/>
    </source>
</evidence>
<dbReference type="InterPro" id="IPR001763">
    <property type="entry name" value="Rhodanese-like_dom"/>
</dbReference>
<organism evidence="3">
    <name type="scientific">Ditylum brightwellii</name>
    <dbReference type="NCBI Taxonomy" id="49249"/>
    <lineage>
        <taxon>Eukaryota</taxon>
        <taxon>Sar</taxon>
        <taxon>Stramenopiles</taxon>
        <taxon>Ochrophyta</taxon>
        <taxon>Bacillariophyta</taxon>
        <taxon>Mediophyceae</taxon>
        <taxon>Lithodesmiophycidae</taxon>
        <taxon>Lithodesmiales</taxon>
        <taxon>Lithodesmiaceae</taxon>
        <taxon>Ditylum</taxon>
    </lineage>
</organism>
<dbReference type="SUPFAM" id="SSF52821">
    <property type="entry name" value="Rhodanese/Cell cycle control phosphatase"/>
    <property type="match status" value="1"/>
</dbReference>
<gene>
    <name evidence="3" type="ORF">DBRI00130_LOCUS43761</name>
    <name evidence="2" type="ORF">DBRI1063_LOCUS7297</name>
</gene>
<sequence length="178" mass="19514">MTNSSSTARDEATAFFDTRCRPNLDGVMHVNAEYVNKRYREDNVLLVDVRSAAEQKISMIPGSITKEQLQTMVQEGGKLRKIGSNIDVDEVIAYCGIGGRSGSFIKNEFNGEEGAFASLLTEGKIAKVLNFELSMIGWCWADGELADAAGPTKNVHGCGEMFASMYPQDGRYNVVLEE</sequence>
<reference evidence="3" key="1">
    <citation type="submission" date="2021-01" db="EMBL/GenBank/DDBJ databases">
        <authorList>
            <person name="Corre E."/>
            <person name="Pelletier E."/>
            <person name="Niang G."/>
            <person name="Scheremetjew M."/>
            <person name="Finn R."/>
            <person name="Kale V."/>
            <person name="Holt S."/>
            <person name="Cochrane G."/>
            <person name="Meng A."/>
            <person name="Brown T."/>
            <person name="Cohen L."/>
        </authorList>
    </citation>
    <scope>NUCLEOTIDE SEQUENCE</scope>
    <source>
        <strain evidence="3">GSO104</strain>
        <strain evidence="2">Pop2</strain>
    </source>
</reference>
<dbReference type="AlphaFoldDB" id="A0A6U3RX31"/>
<dbReference type="PROSITE" id="PS50206">
    <property type="entry name" value="RHODANESE_3"/>
    <property type="match status" value="1"/>
</dbReference>